<keyword evidence="6" id="KW-1185">Reference proteome</keyword>
<dbReference type="PANTHER" id="PTHR22715">
    <property type="entry name" value="TRANSFORMING GROWTH FACTOR BETA REGULATED GENE 1"/>
    <property type="match status" value="1"/>
</dbReference>
<name>A0A9W8I3K5_9FUNG</name>
<feature type="coiled-coil region" evidence="3">
    <location>
        <begin position="107"/>
        <end position="134"/>
    </location>
</feature>
<sequence>LISPDTRVSSHGTDHILSSGTQTTENTIESAYAVAPCLRASKGLAETLRKITNMSFSWGSQATHADDHANDSVARNTPFYVGTRPENRCSDKHDRLQQRLYEVLEDNARLAAQLDDARFQIKQLHLENARLRDRIFSSAGRGASAQAEGVRFPSISTPMTAEAPVGSSSANDQSAFADPNRHASVIHPVHEPRSVPIPANAQKLWSNNALCCARKVDGRLQTLDTYAPSRQLPKPNSSFRLSLISPARTPCACQNSEADTQHNQQPESCCLDDLVSRREPTKTYSIWQPEDMGIEATNKQGNSKQGAILQAPGKRRKRHHDIASKVRSVQPVPRDKDGNYEMPVQVGILIVLNLGRVIWDRDAFHNERYIWPVGYTVQREYYSMVDPQNDVIYTCWVSEGKDAPLFHIEAEDMPKSPIVAPTATGAWTAVLRKVNQIRQREHSNSASGPDYFGFSHPTIAKMIQDLPGADRCRSYVMQNFVEMKDRHVRGVMKKGRGGRPSVEMLSRGQRALMASSTSSLTLRESQAAAVQQLSQDNASASQRISVATLTNAENTSETSP</sequence>
<dbReference type="PROSITE" id="PS51543">
    <property type="entry name" value="FYRC"/>
    <property type="match status" value="1"/>
</dbReference>
<proteinExistence type="predicted"/>
<protein>
    <recommendedName>
        <fullName evidence="7">FYR N-terminal domain-containing protein</fullName>
    </recommendedName>
</protein>
<dbReference type="InterPro" id="IPR003889">
    <property type="entry name" value="FYrich_C"/>
</dbReference>
<evidence type="ECO:0000256" key="3">
    <source>
        <dbReference type="SAM" id="Coils"/>
    </source>
</evidence>
<dbReference type="Pfam" id="PF05965">
    <property type="entry name" value="FYRC"/>
    <property type="match status" value="1"/>
</dbReference>
<evidence type="ECO:0000256" key="2">
    <source>
        <dbReference type="ARBA" id="ARBA00023242"/>
    </source>
</evidence>
<dbReference type="SMART" id="SM00542">
    <property type="entry name" value="FYRC"/>
    <property type="match status" value="1"/>
</dbReference>
<reference evidence="5" key="1">
    <citation type="submission" date="2022-07" db="EMBL/GenBank/DDBJ databases">
        <title>Phylogenomic reconstructions and comparative analyses of Kickxellomycotina fungi.</title>
        <authorList>
            <person name="Reynolds N.K."/>
            <person name="Stajich J.E."/>
            <person name="Barry K."/>
            <person name="Grigoriev I.V."/>
            <person name="Crous P."/>
            <person name="Smith M.E."/>
        </authorList>
    </citation>
    <scope>NUCLEOTIDE SEQUENCE</scope>
    <source>
        <strain evidence="5">NRRL 1566</strain>
    </source>
</reference>
<accession>A0A9W8I3K5</accession>
<dbReference type="PROSITE" id="PS51542">
    <property type="entry name" value="FYRN"/>
    <property type="match status" value="1"/>
</dbReference>
<dbReference type="SMART" id="SM00541">
    <property type="entry name" value="FYRN"/>
    <property type="match status" value="1"/>
</dbReference>
<organism evidence="5 6">
    <name type="scientific">Coemansia brasiliensis</name>
    <dbReference type="NCBI Taxonomy" id="2650707"/>
    <lineage>
        <taxon>Eukaryota</taxon>
        <taxon>Fungi</taxon>
        <taxon>Fungi incertae sedis</taxon>
        <taxon>Zoopagomycota</taxon>
        <taxon>Kickxellomycotina</taxon>
        <taxon>Kickxellomycetes</taxon>
        <taxon>Kickxellales</taxon>
        <taxon>Kickxellaceae</taxon>
        <taxon>Coemansia</taxon>
    </lineage>
</organism>
<dbReference type="PANTHER" id="PTHR22715:SF0">
    <property type="entry name" value="TRANSFORMING GROWTH FACTOR BETA REGULATOR 1"/>
    <property type="match status" value="1"/>
</dbReference>
<dbReference type="GO" id="GO:0051726">
    <property type="term" value="P:regulation of cell cycle"/>
    <property type="evidence" value="ECO:0007669"/>
    <property type="project" value="TreeGrafter"/>
</dbReference>
<comment type="subcellular location">
    <subcellularLocation>
        <location evidence="1">Nucleus</location>
    </subcellularLocation>
</comment>
<dbReference type="AlphaFoldDB" id="A0A9W8I3K5"/>
<dbReference type="GO" id="GO:0005634">
    <property type="term" value="C:nucleus"/>
    <property type="evidence" value="ECO:0007669"/>
    <property type="project" value="UniProtKB-SubCell"/>
</dbReference>
<evidence type="ECO:0008006" key="7">
    <source>
        <dbReference type="Google" id="ProtNLM"/>
    </source>
</evidence>
<feature type="non-terminal residue" evidence="5">
    <location>
        <position position="1"/>
    </location>
</feature>
<feature type="region of interest" description="Disordered" evidence="4">
    <location>
        <begin position="1"/>
        <end position="22"/>
    </location>
</feature>
<evidence type="ECO:0000256" key="1">
    <source>
        <dbReference type="ARBA" id="ARBA00004123"/>
    </source>
</evidence>
<evidence type="ECO:0000256" key="4">
    <source>
        <dbReference type="SAM" id="MobiDB-lite"/>
    </source>
</evidence>
<keyword evidence="2" id="KW-0539">Nucleus</keyword>
<dbReference type="InterPro" id="IPR003888">
    <property type="entry name" value="FYrich_N"/>
</dbReference>
<keyword evidence="3" id="KW-0175">Coiled coil</keyword>
<dbReference type="Gene3D" id="3.30.160.360">
    <property type="match status" value="1"/>
</dbReference>
<comment type="caution">
    <text evidence="5">The sequence shown here is derived from an EMBL/GenBank/DDBJ whole genome shotgun (WGS) entry which is preliminary data.</text>
</comment>
<gene>
    <name evidence="5" type="ORF">IWW36_004372</name>
</gene>
<dbReference type="Proteomes" id="UP001139887">
    <property type="component" value="Unassembled WGS sequence"/>
</dbReference>
<evidence type="ECO:0000313" key="6">
    <source>
        <dbReference type="Proteomes" id="UP001139887"/>
    </source>
</evidence>
<dbReference type="OrthoDB" id="285793at2759"/>
<dbReference type="EMBL" id="JANBUW010000549">
    <property type="protein sequence ID" value="KAJ2846398.1"/>
    <property type="molecule type" value="Genomic_DNA"/>
</dbReference>
<dbReference type="InterPro" id="IPR040092">
    <property type="entry name" value="TBRG1"/>
</dbReference>
<evidence type="ECO:0000313" key="5">
    <source>
        <dbReference type="EMBL" id="KAJ2846398.1"/>
    </source>
</evidence>
<dbReference type="Pfam" id="PF05964">
    <property type="entry name" value="FYRN"/>
    <property type="match status" value="1"/>
</dbReference>